<dbReference type="PANTHER" id="PTHR12393">
    <property type="entry name" value="SPHINGOMYELIN PHOSPHODIESTERASE RELATED"/>
    <property type="match status" value="1"/>
</dbReference>
<dbReference type="GO" id="GO:0005783">
    <property type="term" value="C:endoplasmic reticulum"/>
    <property type="evidence" value="ECO:0007669"/>
    <property type="project" value="TreeGrafter"/>
</dbReference>
<accession>A0A150G357</accession>
<dbReference type="OrthoDB" id="497540at2759"/>
<dbReference type="Proteomes" id="UP000075714">
    <property type="component" value="Unassembled WGS sequence"/>
</dbReference>
<dbReference type="EMBL" id="LSYV01000078">
    <property type="protein sequence ID" value="KXZ43945.1"/>
    <property type="molecule type" value="Genomic_DNA"/>
</dbReference>
<dbReference type="GO" id="GO:0016020">
    <property type="term" value="C:membrane"/>
    <property type="evidence" value="ECO:0007669"/>
    <property type="project" value="TreeGrafter"/>
</dbReference>
<reference evidence="2" key="1">
    <citation type="journal article" date="2016" name="Nat. Commun.">
        <title>The Gonium pectorale genome demonstrates co-option of cell cycle regulation during the evolution of multicellularity.</title>
        <authorList>
            <person name="Hanschen E.R."/>
            <person name="Marriage T.N."/>
            <person name="Ferris P.J."/>
            <person name="Hamaji T."/>
            <person name="Toyoda A."/>
            <person name="Fujiyama A."/>
            <person name="Neme R."/>
            <person name="Noguchi H."/>
            <person name="Minakuchi Y."/>
            <person name="Suzuki M."/>
            <person name="Kawai-Toyooka H."/>
            <person name="Smith D.R."/>
            <person name="Sparks H."/>
            <person name="Anderson J."/>
            <person name="Bakaric R."/>
            <person name="Luria V."/>
            <person name="Karger A."/>
            <person name="Kirschner M.W."/>
            <person name="Durand P.M."/>
            <person name="Michod R.E."/>
            <person name="Nozaki H."/>
            <person name="Olson B.J."/>
        </authorList>
    </citation>
    <scope>NUCLEOTIDE SEQUENCE [LARGE SCALE GENOMIC DNA]</scope>
    <source>
        <strain evidence="2">NIES-2863</strain>
    </source>
</reference>
<dbReference type="AlphaFoldDB" id="A0A150G357"/>
<organism evidence="1 2">
    <name type="scientific">Gonium pectorale</name>
    <name type="common">Green alga</name>
    <dbReference type="NCBI Taxonomy" id="33097"/>
    <lineage>
        <taxon>Eukaryota</taxon>
        <taxon>Viridiplantae</taxon>
        <taxon>Chlorophyta</taxon>
        <taxon>core chlorophytes</taxon>
        <taxon>Chlorophyceae</taxon>
        <taxon>CS clade</taxon>
        <taxon>Chlamydomonadales</taxon>
        <taxon>Volvocaceae</taxon>
        <taxon>Gonium</taxon>
    </lineage>
</organism>
<dbReference type="GO" id="GO:0004620">
    <property type="term" value="F:phospholipase activity"/>
    <property type="evidence" value="ECO:0007669"/>
    <property type="project" value="TreeGrafter"/>
</dbReference>
<evidence type="ECO:0000313" key="2">
    <source>
        <dbReference type="Proteomes" id="UP000075714"/>
    </source>
</evidence>
<evidence type="ECO:0000313" key="1">
    <source>
        <dbReference type="EMBL" id="KXZ43945.1"/>
    </source>
</evidence>
<proteinExistence type="predicted"/>
<dbReference type="GO" id="GO:0071944">
    <property type="term" value="C:cell periphery"/>
    <property type="evidence" value="ECO:0007669"/>
    <property type="project" value="TreeGrafter"/>
</dbReference>
<dbReference type="SUPFAM" id="SSF140860">
    <property type="entry name" value="Pseudo ankyrin repeat-like"/>
    <property type="match status" value="1"/>
</dbReference>
<keyword evidence="2" id="KW-1185">Reference proteome</keyword>
<dbReference type="PANTHER" id="PTHR12393:SF6">
    <property type="entry name" value="SPHINGOMYELIN PHOSPHODIESTERASE 2"/>
    <property type="match status" value="1"/>
</dbReference>
<dbReference type="InterPro" id="IPR036770">
    <property type="entry name" value="Ankyrin_rpt-contain_sf"/>
</dbReference>
<gene>
    <name evidence="1" type="ORF">GPECTOR_77g41</name>
</gene>
<protein>
    <recommendedName>
        <fullName evidence="3">F-box domain-containing protein</fullName>
    </recommendedName>
</protein>
<evidence type="ECO:0008006" key="3">
    <source>
        <dbReference type="Google" id="ProtNLM"/>
    </source>
</evidence>
<sequence length="551" mass="59718">MSQQQAAVESVPSHWSVSVWPQLPSELAERIVGYLDRNDIATTIRPINKATAEHFSGPQHTTIRLSEPVSPHAFAAHWLAPGATRGLTTERRRKLVRLVAASGVLPNLEVALQAAGFMRAVAEAFNAAAGAGQLQTCQWLWEYSHSRANDLFAPCRVDDALESAAAGGHRRVCEWLVAIVHNAPLDSVVTTAARSGHADLAEWLLQLLPMFDSQSAFLCGAAHGCDLPILQQAWLRFGPSLAVEPHAKATLLSSAASSPTADWAAKVEWLEAQGCRRSVWAAIEAAALPNDAEALARLTWLHGQGYPIEAEAVVSTALRGNTATLQYLLAEVPAAVADADYRAGSYAAQRGHLAVLQALHAAGWPINFITSAYDAARAGHLHVLVWMLQAQWDDDLVERLLNDENLTFAAAESGSVELLAWLHERGCPWDVSTYEAAESGEPYVEACCRCGDLAMVRCLRRLGVPWGPAGRAFLEAALGADGDIINIPVAPLPLLHWLLEEGCPVDYEDVERRLLVQWGGRKHWRADEVLGLLREHLGRRQPSSSTAIGGM</sequence>
<name>A0A150G357_GONPE</name>
<dbReference type="GO" id="GO:0030149">
    <property type="term" value="P:sphingolipid catabolic process"/>
    <property type="evidence" value="ECO:0007669"/>
    <property type="project" value="TreeGrafter"/>
</dbReference>
<comment type="caution">
    <text evidence="1">The sequence shown here is derived from an EMBL/GenBank/DDBJ whole genome shotgun (WGS) entry which is preliminary data.</text>
</comment>
<dbReference type="Gene3D" id="1.25.40.20">
    <property type="entry name" value="Ankyrin repeat-containing domain"/>
    <property type="match status" value="2"/>
</dbReference>
<dbReference type="GO" id="GO:0046513">
    <property type="term" value="P:ceramide biosynthetic process"/>
    <property type="evidence" value="ECO:0007669"/>
    <property type="project" value="TreeGrafter"/>
</dbReference>
<dbReference type="SUPFAM" id="SSF48403">
    <property type="entry name" value="Ankyrin repeat"/>
    <property type="match status" value="1"/>
</dbReference>